<gene>
    <name evidence="2" type="ORF">HMPREF1318_1119</name>
</gene>
<accession>J0N3L7</accession>
<dbReference type="eggNOG" id="COG1143">
    <property type="taxonomic scope" value="Bacteria"/>
</dbReference>
<dbReference type="EMBL" id="AKFT01000183">
    <property type="protein sequence ID" value="EJF38987.1"/>
    <property type="molecule type" value="Genomic_DNA"/>
</dbReference>
<dbReference type="InterPro" id="IPR007345">
    <property type="entry name" value="Polysacch_pyruvyl_Trfase"/>
</dbReference>
<dbReference type="GO" id="GO:0016740">
    <property type="term" value="F:transferase activity"/>
    <property type="evidence" value="ECO:0007669"/>
    <property type="project" value="UniProtKB-KW"/>
</dbReference>
<dbReference type="AlphaFoldDB" id="J0N3L7"/>
<sequence length="302" mass="34695">MYSMMRRRGAREKTSVFRDFLVRRARISDEHYNYFEDLYRLGAQGYDAYCVGSDRVWDIEGCRGGQPFYLSFLPDDARRFSFSSFIGMRALPQDEERRVREGLSRFDGLSVREARTQEYLMSLGLEAERHVDPTLAIPSQYWRRISSAPLVSGPYIAVYQLHRNPLLVNAASRMAKITGLPLVRIDYWRTMRMPGAKAFVAPSVEEFLGLVKNASFVVTDSYHGVAFSHIFETQFAAVPPPHCSIRLLAILNRLGTDRNLIRAVEQVDAIALRWGALTFNHERLDRERQRASDYIRSQVLGA</sequence>
<feature type="domain" description="Polysaccharide pyruvyl transferase" evidence="1">
    <location>
        <begin position="27"/>
        <end position="238"/>
    </location>
</feature>
<evidence type="ECO:0000259" key="1">
    <source>
        <dbReference type="Pfam" id="PF04230"/>
    </source>
</evidence>
<organism evidence="2 3">
    <name type="scientific">Actinomyces massiliensis F0489</name>
    <dbReference type="NCBI Taxonomy" id="1125718"/>
    <lineage>
        <taxon>Bacteria</taxon>
        <taxon>Bacillati</taxon>
        <taxon>Actinomycetota</taxon>
        <taxon>Actinomycetes</taxon>
        <taxon>Actinomycetales</taxon>
        <taxon>Actinomycetaceae</taxon>
        <taxon>Actinomyces</taxon>
    </lineage>
</organism>
<protein>
    <submittedName>
        <fullName evidence="2">Polysaccharide pyruvyl transferase</fullName>
    </submittedName>
</protein>
<dbReference type="Proteomes" id="UP000002941">
    <property type="component" value="Unassembled WGS sequence"/>
</dbReference>
<keyword evidence="3" id="KW-1185">Reference proteome</keyword>
<dbReference type="Pfam" id="PF04230">
    <property type="entry name" value="PS_pyruv_trans"/>
    <property type="match status" value="1"/>
</dbReference>
<proteinExistence type="predicted"/>
<name>J0N3L7_9ACTO</name>
<evidence type="ECO:0000313" key="3">
    <source>
        <dbReference type="Proteomes" id="UP000002941"/>
    </source>
</evidence>
<comment type="caution">
    <text evidence="2">The sequence shown here is derived from an EMBL/GenBank/DDBJ whole genome shotgun (WGS) entry which is preliminary data.</text>
</comment>
<keyword evidence="2" id="KW-0808">Transferase</keyword>
<reference evidence="2 3" key="1">
    <citation type="submission" date="2012-05" db="EMBL/GenBank/DDBJ databases">
        <authorList>
            <person name="Harkins D.M."/>
            <person name="Madupu R."/>
            <person name="Durkin A.S."/>
            <person name="Torralba M."/>
            <person name="Methe B."/>
            <person name="Sutton G.G."/>
            <person name="Nelson K.E."/>
        </authorList>
    </citation>
    <scope>NUCLEOTIDE SEQUENCE [LARGE SCALE GENOMIC DNA]</scope>
    <source>
        <strain evidence="2 3">F0489</strain>
    </source>
</reference>
<evidence type="ECO:0000313" key="2">
    <source>
        <dbReference type="EMBL" id="EJF38987.1"/>
    </source>
</evidence>